<keyword evidence="1" id="KW-0175">Coiled coil</keyword>
<dbReference type="Gene3D" id="1.10.287.470">
    <property type="entry name" value="Helix hairpin bin"/>
    <property type="match status" value="1"/>
</dbReference>
<dbReference type="RefSeq" id="WP_089985898.1">
    <property type="nucleotide sequence ID" value="NZ_FMVP01000005.1"/>
</dbReference>
<dbReference type="Pfam" id="PF26002">
    <property type="entry name" value="Beta-barrel_AprE"/>
    <property type="match status" value="1"/>
</dbReference>
<dbReference type="Gene3D" id="2.40.50.100">
    <property type="match status" value="1"/>
</dbReference>
<proteinExistence type="predicted"/>
<evidence type="ECO:0000259" key="3">
    <source>
        <dbReference type="Pfam" id="PF26002"/>
    </source>
</evidence>
<evidence type="ECO:0000256" key="2">
    <source>
        <dbReference type="SAM" id="Phobius"/>
    </source>
</evidence>
<organism evidence="4 5">
    <name type="scientific">Lysinibacillus fusiformis</name>
    <dbReference type="NCBI Taxonomy" id="28031"/>
    <lineage>
        <taxon>Bacteria</taxon>
        <taxon>Bacillati</taxon>
        <taxon>Bacillota</taxon>
        <taxon>Bacilli</taxon>
        <taxon>Bacillales</taxon>
        <taxon>Bacillaceae</taxon>
        <taxon>Lysinibacillus</taxon>
    </lineage>
</organism>
<keyword evidence="2" id="KW-1133">Transmembrane helix</keyword>
<gene>
    <name evidence="4" type="ORF">SAMN02787113_01588</name>
</gene>
<dbReference type="PANTHER" id="PTHR30386">
    <property type="entry name" value="MEMBRANE FUSION SUBUNIT OF EMRAB-TOLC MULTIDRUG EFFLUX PUMP"/>
    <property type="match status" value="1"/>
</dbReference>
<accession>A0A1H9FER7</accession>
<feature type="coiled-coil region" evidence="1">
    <location>
        <begin position="375"/>
        <end position="409"/>
    </location>
</feature>
<keyword evidence="2" id="KW-0812">Transmembrane</keyword>
<dbReference type="Gene3D" id="2.40.30.170">
    <property type="match status" value="1"/>
</dbReference>
<keyword evidence="2" id="KW-0472">Membrane</keyword>
<dbReference type="SUPFAM" id="SSF111369">
    <property type="entry name" value="HlyD-like secretion proteins"/>
    <property type="match status" value="1"/>
</dbReference>
<dbReference type="PRINTS" id="PR01490">
    <property type="entry name" value="RTXTOXIND"/>
</dbReference>
<feature type="coiled-coil region" evidence="1">
    <location>
        <begin position="249"/>
        <end position="335"/>
    </location>
</feature>
<comment type="caution">
    <text evidence="4">The sequence shown here is derived from an EMBL/GenBank/DDBJ whole genome shotgun (WGS) entry which is preliminary data.</text>
</comment>
<dbReference type="AlphaFoldDB" id="A0A1H9FER7"/>
<name>A0A1H9FER7_9BACI</name>
<reference evidence="4 5" key="1">
    <citation type="submission" date="2016-10" db="EMBL/GenBank/DDBJ databases">
        <authorList>
            <person name="Varghese N."/>
            <person name="Submissions S."/>
        </authorList>
    </citation>
    <scope>NUCLEOTIDE SEQUENCE [LARGE SCALE GENOMIC DNA]</scope>
    <source>
        <strain evidence="4 5">TC-13</strain>
    </source>
</reference>
<dbReference type="InterPro" id="IPR058982">
    <property type="entry name" value="Beta-barrel_AprE"/>
</dbReference>
<feature type="transmembrane region" description="Helical" evidence="2">
    <location>
        <begin position="25"/>
        <end position="46"/>
    </location>
</feature>
<dbReference type="PANTHER" id="PTHR30386:SF28">
    <property type="entry name" value="EXPORTED PROTEIN"/>
    <property type="match status" value="1"/>
</dbReference>
<evidence type="ECO:0000313" key="4">
    <source>
        <dbReference type="EMBL" id="SEQ36420.1"/>
    </source>
</evidence>
<dbReference type="InterPro" id="IPR050739">
    <property type="entry name" value="MFP"/>
</dbReference>
<feature type="domain" description="AprE-like beta-barrel" evidence="3">
    <location>
        <begin position="454"/>
        <end position="541"/>
    </location>
</feature>
<protein>
    <submittedName>
        <fullName evidence="4">Biotin-lipoyl like</fullName>
    </submittedName>
</protein>
<evidence type="ECO:0000256" key="1">
    <source>
        <dbReference type="SAM" id="Coils"/>
    </source>
</evidence>
<sequence>MRIKISNLNELTDSREILETKPHPFVSIFISILVVILICALAWSYFGEIDTVAKANGIVRPNEKVHTVQSPINGKVQGLYLKEGQKVREGDLLFSIEQKEVLKELENRKTELGQIEAELNLLNKYKVSIQQRKNQFSKSEDGELKYFKLVDQYIANYKQLEIEFKSSSMDVEQKRNNLEQSSQMTDIKIRENERTFKDEKNKYEVEKGGLENKINQVNVDLDNERKLKKSIITKQNYLEPNDSVRNSQLANYQKKLEQLTLIMNDNEKIYNRSLELGERFVPKAQIENEKMQYENASLELEKFINNTILDIDTNINTLENQLKQTKTDIESLDKVTELVINNDGLNLEKQHLAESMQDIDNQKGLLNEGVQVTLKKFELDKVVEINSQIEEAEKKKKTIQENIEQLEISSNKGAVKASTSGTINVIKEINVGEFLQAGEPILSIIPDQESQYKVTLAVPNQEIGKIKIGDKVNFHFSAFPKQNFGYLSGEISSISPDSVTGENGLSYYTVEASLTSKILSNKKGEKGEVKVGMTAEASVITDSKKILHYLLEKVNLID</sequence>
<dbReference type="Proteomes" id="UP000199410">
    <property type="component" value="Unassembled WGS sequence"/>
</dbReference>
<evidence type="ECO:0000313" key="5">
    <source>
        <dbReference type="Proteomes" id="UP000199410"/>
    </source>
</evidence>
<dbReference type="EMBL" id="FOEL01000004">
    <property type="protein sequence ID" value="SEQ36420.1"/>
    <property type="molecule type" value="Genomic_DNA"/>
</dbReference>